<feature type="transmembrane region" description="Helical" evidence="6">
    <location>
        <begin position="278"/>
        <end position="301"/>
    </location>
</feature>
<keyword evidence="3 6" id="KW-0812">Transmembrane</keyword>
<organism evidence="7 8">
    <name type="scientific">Lucilia cuprina</name>
    <name type="common">Green bottle fly</name>
    <name type="synonym">Australian sheep blowfly</name>
    <dbReference type="NCBI Taxonomy" id="7375"/>
    <lineage>
        <taxon>Eukaryota</taxon>
        <taxon>Metazoa</taxon>
        <taxon>Ecdysozoa</taxon>
        <taxon>Arthropoda</taxon>
        <taxon>Hexapoda</taxon>
        <taxon>Insecta</taxon>
        <taxon>Pterygota</taxon>
        <taxon>Neoptera</taxon>
        <taxon>Endopterygota</taxon>
        <taxon>Diptera</taxon>
        <taxon>Brachycera</taxon>
        <taxon>Muscomorpha</taxon>
        <taxon>Oestroidea</taxon>
        <taxon>Calliphoridae</taxon>
        <taxon>Luciliinae</taxon>
        <taxon>Lucilia</taxon>
    </lineage>
</organism>
<comment type="similarity">
    <text evidence="6">Belongs to the insect chemoreceptor superfamily. Gustatory receptor (GR) family.</text>
</comment>
<keyword evidence="2 6" id="KW-1003">Cell membrane</keyword>
<proteinExistence type="inferred from homology"/>
<feature type="transmembrane region" description="Helical" evidence="6">
    <location>
        <begin position="313"/>
        <end position="335"/>
    </location>
</feature>
<evidence type="ECO:0000256" key="2">
    <source>
        <dbReference type="ARBA" id="ARBA00022475"/>
    </source>
</evidence>
<reference evidence="7 8" key="1">
    <citation type="journal article" date="2015" name="Nat. Commun.">
        <title>Lucilia cuprina genome unlocks parasitic fly biology to underpin future interventions.</title>
        <authorList>
            <person name="Anstead C.A."/>
            <person name="Korhonen P.K."/>
            <person name="Young N.D."/>
            <person name="Hall R.S."/>
            <person name="Jex A.R."/>
            <person name="Murali S.C."/>
            <person name="Hughes D.S."/>
            <person name="Lee S.F."/>
            <person name="Perry T."/>
            <person name="Stroehlein A.J."/>
            <person name="Ansell B.R."/>
            <person name="Breugelmans B."/>
            <person name="Hofmann A."/>
            <person name="Qu J."/>
            <person name="Dugan S."/>
            <person name="Lee S.L."/>
            <person name="Chao H."/>
            <person name="Dinh H."/>
            <person name="Han Y."/>
            <person name="Doddapaneni H.V."/>
            <person name="Worley K.C."/>
            <person name="Muzny D.M."/>
            <person name="Ioannidis P."/>
            <person name="Waterhouse R.M."/>
            <person name="Zdobnov E.M."/>
            <person name="James P.J."/>
            <person name="Bagnall N.H."/>
            <person name="Kotze A.C."/>
            <person name="Gibbs R.A."/>
            <person name="Richards S."/>
            <person name="Batterham P."/>
            <person name="Gasser R.B."/>
        </authorList>
    </citation>
    <scope>NUCLEOTIDE SEQUENCE [LARGE SCALE GENOMIC DNA]</scope>
    <source>
        <strain evidence="7 8">LS</strain>
        <tissue evidence="7">Full body</tissue>
    </source>
</reference>
<dbReference type="GO" id="GO:0050909">
    <property type="term" value="P:sensory perception of taste"/>
    <property type="evidence" value="ECO:0007669"/>
    <property type="project" value="InterPro"/>
</dbReference>
<evidence type="ECO:0000313" key="7">
    <source>
        <dbReference type="EMBL" id="KNC25045.1"/>
    </source>
</evidence>
<dbReference type="InterPro" id="IPR013604">
    <property type="entry name" value="7TM_chemorcpt"/>
</dbReference>
<feature type="transmembrane region" description="Helical" evidence="6">
    <location>
        <begin position="208"/>
        <end position="235"/>
    </location>
</feature>
<feature type="transmembrane region" description="Helical" evidence="6">
    <location>
        <begin position="80"/>
        <end position="100"/>
    </location>
</feature>
<evidence type="ECO:0000256" key="5">
    <source>
        <dbReference type="ARBA" id="ARBA00023136"/>
    </source>
</evidence>
<evidence type="ECO:0000256" key="6">
    <source>
        <dbReference type="RuleBase" id="RU363108"/>
    </source>
</evidence>
<keyword evidence="8" id="KW-1185">Reference proteome</keyword>
<keyword evidence="4 6" id="KW-1133">Transmembrane helix</keyword>
<feature type="transmembrane region" description="Helical" evidence="6">
    <location>
        <begin position="388"/>
        <end position="408"/>
    </location>
</feature>
<dbReference type="Proteomes" id="UP000037069">
    <property type="component" value="Unassembled WGS sequence"/>
</dbReference>
<evidence type="ECO:0000256" key="4">
    <source>
        <dbReference type="ARBA" id="ARBA00022989"/>
    </source>
</evidence>
<feature type="transmembrane region" description="Helical" evidence="6">
    <location>
        <begin position="24"/>
        <end position="47"/>
    </location>
</feature>
<comment type="subcellular location">
    <subcellularLocation>
        <location evidence="1 6">Cell membrane</location>
        <topology evidence="1 6">Multi-pass membrane protein</topology>
    </subcellularLocation>
</comment>
<feature type="transmembrane region" description="Helical" evidence="6">
    <location>
        <begin position="173"/>
        <end position="196"/>
    </location>
</feature>
<comment type="function">
    <text evidence="6">Gustatory receptor which mediates acceptance or avoidance behavior, depending on its substrates.</text>
</comment>
<evidence type="ECO:0000256" key="1">
    <source>
        <dbReference type="ARBA" id="ARBA00004651"/>
    </source>
</evidence>
<comment type="caution">
    <text evidence="7">The sequence shown here is derived from an EMBL/GenBank/DDBJ whole genome shotgun (WGS) entry which is preliminary data.</text>
</comment>
<keyword evidence="5 6" id="KW-0472">Membrane</keyword>
<keyword evidence="6" id="KW-0807">Transducer</keyword>
<dbReference type="AlphaFoldDB" id="A0A0L0BYE8"/>
<name>A0A0L0BYE8_LUCCU</name>
<evidence type="ECO:0000313" key="8">
    <source>
        <dbReference type="Proteomes" id="UP000037069"/>
    </source>
</evidence>
<sequence>MFRSLCNCHWSRQVSNMRHCWNKIFFVIIRVMVAINQIIITAPFIYFKTTKPIANMSKIAPEMEPTSKSLLKWKFRTHRLVTAMAIFLIIFYITVSPFMFKLASDLYSNTRTKQDNLFIIVAKVNMANDVLCSLLLMITHIYYREKIVEILNLFNEIVMKVMQLQRDFVRFKIIVALMLKMGLSIYEMFLNIPFIIKSANKFSTQSKVAFLFVLYLQELNYIFALNIFVCILLMLSCSLQLEKEFQCTHALGNNLKILQLFDVQNSLQKLIGLFIKTFQFGIFLNILLYFVTILCNIYALLDYYVTTQRLFCTFIVYILSVALELYSLIFVTYLCNRSQRKVKDLLLQRKELYFMKSPGLLSIVETDMLWPQLQEFKLMGLLVIDNKFALFLLSYSVNFIVIILQFAINKSAHKL</sequence>
<dbReference type="GO" id="GO:0007165">
    <property type="term" value="P:signal transduction"/>
    <property type="evidence" value="ECO:0007669"/>
    <property type="project" value="UniProtKB-KW"/>
</dbReference>
<dbReference type="Pfam" id="PF08395">
    <property type="entry name" value="7tm_7"/>
    <property type="match status" value="1"/>
</dbReference>
<protein>
    <recommendedName>
        <fullName evidence="6">Gustatory receptor</fullName>
    </recommendedName>
</protein>
<gene>
    <name evidence="7" type="ORF">FF38_11877</name>
</gene>
<evidence type="ECO:0000256" key="3">
    <source>
        <dbReference type="ARBA" id="ARBA00022692"/>
    </source>
</evidence>
<keyword evidence="6 7" id="KW-0675">Receptor</keyword>
<accession>A0A0L0BYE8</accession>
<dbReference type="GO" id="GO:0005886">
    <property type="term" value="C:plasma membrane"/>
    <property type="evidence" value="ECO:0007669"/>
    <property type="project" value="UniProtKB-SubCell"/>
</dbReference>
<dbReference type="OMA" id="AMNFIVI"/>
<dbReference type="EMBL" id="JRES01001160">
    <property type="protein sequence ID" value="KNC25045.1"/>
    <property type="molecule type" value="Genomic_DNA"/>
</dbReference>